<dbReference type="PROSITE" id="PS50206">
    <property type="entry name" value="RHODANESE_3"/>
    <property type="match status" value="1"/>
</dbReference>
<sequence>MSQPNIHPRHFADDGRATVPSLMWIACLWVMRGWLVLVFALSSRQQTEQLLVVFYPRPEQLLQGMAPGAIALIVCLLMAFHRRLLDRGWTAWVALCRPLIVLGLLADASLLLWQSSHHHWQFSWGVATGLWFDAMLLVWLLRSERLQWMLSDWRSHKG</sequence>
<reference evidence="3 4" key="1">
    <citation type="submission" date="2021-10" db="EMBL/GenBank/DDBJ databases">
        <title>Draft genome of Aestuariibacter halophilus JC2043.</title>
        <authorList>
            <person name="Emsley S.A."/>
            <person name="Pfannmuller K.M."/>
            <person name="Ushijima B."/>
            <person name="Saw J.H."/>
            <person name="Videau P."/>
        </authorList>
    </citation>
    <scope>NUCLEOTIDE SEQUENCE [LARGE SCALE GENOMIC DNA]</scope>
    <source>
        <strain evidence="3 4">JC2043</strain>
    </source>
</reference>
<comment type="caution">
    <text evidence="3">The sequence shown here is derived from an EMBL/GenBank/DDBJ whole genome shotgun (WGS) entry which is preliminary data.</text>
</comment>
<evidence type="ECO:0000313" key="4">
    <source>
        <dbReference type="Proteomes" id="UP001520878"/>
    </source>
</evidence>
<feature type="transmembrane region" description="Helical" evidence="1">
    <location>
        <begin position="61"/>
        <end position="80"/>
    </location>
</feature>
<keyword evidence="1" id="KW-1133">Transmembrane helix</keyword>
<keyword evidence="1" id="KW-0472">Membrane</keyword>
<name>A0ABS8G4I6_9ALTE</name>
<gene>
    <name evidence="3" type="ORF">LJ739_04355</name>
</gene>
<dbReference type="Proteomes" id="UP001520878">
    <property type="component" value="Unassembled WGS sequence"/>
</dbReference>
<evidence type="ECO:0000259" key="2">
    <source>
        <dbReference type="PROSITE" id="PS50206"/>
    </source>
</evidence>
<keyword evidence="1" id="KW-0812">Transmembrane</keyword>
<accession>A0ABS8G4I6</accession>
<organism evidence="3 4">
    <name type="scientific">Fluctibacter halophilus</name>
    <dbReference type="NCBI Taxonomy" id="226011"/>
    <lineage>
        <taxon>Bacteria</taxon>
        <taxon>Pseudomonadati</taxon>
        <taxon>Pseudomonadota</taxon>
        <taxon>Gammaproteobacteria</taxon>
        <taxon>Alteromonadales</taxon>
        <taxon>Alteromonadaceae</taxon>
        <taxon>Fluctibacter</taxon>
    </lineage>
</organism>
<feature type="transmembrane region" description="Helical" evidence="1">
    <location>
        <begin position="21"/>
        <end position="41"/>
    </location>
</feature>
<keyword evidence="4" id="KW-1185">Reference proteome</keyword>
<feature type="domain" description="Rhodanese" evidence="2">
    <location>
        <begin position="83"/>
        <end position="101"/>
    </location>
</feature>
<dbReference type="Pfam" id="PF11143">
    <property type="entry name" value="DUF2919"/>
    <property type="match status" value="1"/>
</dbReference>
<feature type="transmembrane region" description="Helical" evidence="1">
    <location>
        <begin position="92"/>
        <end position="113"/>
    </location>
</feature>
<dbReference type="InterPro" id="IPR021318">
    <property type="entry name" value="DUF2919"/>
</dbReference>
<proteinExistence type="predicted"/>
<dbReference type="InterPro" id="IPR001763">
    <property type="entry name" value="Rhodanese-like_dom"/>
</dbReference>
<evidence type="ECO:0000256" key="1">
    <source>
        <dbReference type="SAM" id="Phobius"/>
    </source>
</evidence>
<evidence type="ECO:0000313" key="3">
    <source>
        <dbReference type="EMBL" id="MCC2615470.1"/>
    </source>
</evidence>
<dbReference type="EMBL" id="JAJEWP010000001">
    <property type="protein sequence ID" value="MCC2615470.1"/>
    <property type="molecule type" value="Genomic_DNA"/>
</dbReference>
<dbReference type="RefSeq" id="WP_229157370.1">
    <property type="nucleotide sequence ID" value="NZ_JAJEWP010000001.1"/>
</dbReference>
<feature type="transmembrane region" description="Helical" evidence="1">
    <location>
        <begin position="119"/>
        <end position="141"/>
    </location>
</feature>
<protein>
    <submittedName>
        <fullName evidence="3">DUF2919 domain-containing protein</fullName>
    </submittedName>
</protein>